<dbReference type="EMBL" id="AOLO01000015">
    <property type="protein sequence ID" value="ELZ97350.1"/>
    <property type="molecule type" value="Genomic_DNA"/>
</dbReference>
<evidence type="ECO:0000313" key="3">
    <source>
        <dbReference type="EMBL" id="ELZ97350.1"/>
    </source>
</evidence>
<geneLocation type="plasmid" evidence="1 4">
    <name>pHM500</name>
</geneLocation>
<dbReference type="EMBL" id="CP001871">
    <property type="protein sequence ID" value="AFK21320.1"/>
    <property type="molecule type" value="Genomic_DNA"/>
</dbReference>
<sequence>MGDAFTEITCPTLVLKSDADLERRVKDLDIADKLANGRLVHIPEAGHCVFYDQYDAAYAELRTFLQRV</sequence>
<reference evidence="3 5" key="3">
    <citation type="journal article" date="2014" name="PLoS Genet.">
        <title>Phylogenetically driven sequencing of extremely halophilic archaea reveals strategies for static and dynamic osmo-response.</title>
        <authorList>
            <person name="Becker E.A."/>
            <person name="Seitzer P.M."/>
            <person name="Tritt A."/>
            <person name="Larsen D."/>
            <person name="Krusor M."/>
            <person name="Yao A.I."/>
            <person name="Wu D."/>
            <person name="Madern D."/>
            <person name="Eisen J.A."/>
            <person name="Darling A.E."/>
            <person name="Facciotti M.T."/>
        </authorList>
    </citation>
    <scope>NUCLEOTIDE SEQUENCE [LARGE SCALE GENOMIC DNA]</scope>
    <source>
        <strain evidence="3">ATCC 33500</strain>
        <strain evidence="5">ATCC 33500 / DSM 1411 / JCM 8866 / NBRC 14739 / NCIMB 2177 / R-4</strain>
    </source>
</reference>
<reference evidence="1" key="1">
    <citation type="journal article" date="2012" name="Appl. Environ. Microbiol.">
        <title>Identification of the haloarchaeal phasin (PhaP) that functions in polyhydroxyalkanoate accumulation and granule formation in Haloferax mediterranei.</title>
        <authorList>
            <person name="Cai S."/>
            <person name="Cai L."/>
            <person name="Liu H."/>
            <person name="Liu X."/>
            <person name="Han J."/>
            <person name="Zhou J."/>
            <person name="Xiang H."/>
        </authorList>
    </citation>
    <scope>NUCLEOTIDE SEQUENCE</scope>
    <source>
        <strain evidence="1">CGMCC 1.2087</strain>
    </source>
</reference>
<name>I3RAR0_HALMT</name>
<evidence type="ECO:0000313" key="1">
    <source>
        <dbReference type="EMBL" id="AFK21320.1"/>
    </source>
</evidence>
<evidence type="ECO:0000313" key="2">
    <source>
        <dbReference type="EMBL" id="AHZ24588.1"/>
    </source>
</evidence>
<dbReference type="GO" id="GO:0016746">
    <property type="term" value="F:acyltransferase activity"/>
    <property type="evidence" value="ECO:0007669"/>
    <property type="project" value="UniProtKB-KW"/>
</dbReference>
<keyword evidence="1" id="KW-0378">Hydrolase</keyword>
<dbReference type="Gene3D" id="3.40.50.1820">
    <property type="entry name" value="alpha/beta hydrolase"/>
    <property type="match status" value="1"/>
</dbReference>
<proteinExistence type="predicted"/>
<dbReference type="Proteomes" id="UP000011603">
    <property type="component" value="Unassembled WGS sequence"/>
</dbReference>
<dbReference type="PATRIC" id="fig|523841.21.peg.3724"/>
<dbReference type="Proteomes" id="UP000006469">
    <property type="component" value="Plasmid pHM500"/>
</dbReference>
<dbReference type="GeneID" id="71760055"/>
<dbReference type="HOGENOM" id="CLU_2783942_0_0_2"/>
<gene>
    <name evidence="1" type="ordered locus">HFX_6197</name>
    <name evidence="2" type="ORF">BM92_16955</name>
    <name evidence="3" type="ORF">C439_18548</name>
</gene>
<reference evidence="2 6" key="4">
    <citation type="submission" date="2014-04" db="EMBL/GenBank/DDBJ databases">
        <title>Transcriptional profiles of Haloferax mediterranei on the basis of nitrogen availability.</title>
        <authorList>
            <person name="Bautista V."/>
        </authorList>
    </citation>
    <scope>NUCLEOTIDE SEQUENCE [LARGE SCALE GENOMIC DNA]</scope>
    <source>
        <strain evidence="2">ATCC 33500</strain>
        <strain evidence="6">ATCC 33500 / DSM 1411 / JCM 8866 / NBRC 14739 / NCIMB 2177 / R-4</strain>
        <plasmid evidence="2">HMPLAS1</plasmid>
        <plasmid evidence="6">Plasmid HMPLAS1</plasmid>
    </source>
</reference>
<organism evidence="1 4">
    <name type="scientific">Haloferax mediterranei (strain ATCC 33500 / DSM 1411 / JCM 8866 / NBRC 14739 / NCIMB 2177 / R-4)</name>
    <name type="common">Halobacterium mediterranei</name>
    <dbReference type="NCBI Taxonomy" id="523841"/>
    <lineage>
        <taxon>Archaea</taxon>
        <taxon>Methanobacteriati</taxon>
        <taxon>Methanobacteriota</taxon>
        <taxon>Stenosarchaea group</taxon>
        <taxon>Halobacteria</taxon>
        <taxon>Halobacteriales</taxon>
        <taxon>Haloferacaceae</taxon>
        <taxon>Haloferax</taxon>
    </lineage>
</organism>
<reference evidence="1 4" key="2">
    <citation type="journal article" date="2012" name="J. Bacteriol.">
        <title>Complete genome sequence of the metabolically versatile halophilic archaeon Haloferax mediterranei, a poly(3-hydroxybutyrate-co-3-hydroxyvalerate) producer.</title>
        <authorList>
            <person name="Han J."/>
            <person name="Zhang F."/>
            <person name="Hou J."/>
            <person name="Liu X."/>
            <person name="Li M."/>
            <person name="Liu H."/>
            <person name="Cai L."/>
            <person name="Zhang B."/>
            <person name="Chen Y."/>
            <person name="Zhou J."/>
            <person name="Hu S."/>
            <person name="Xiang H."/>
        </authorList>
    </citation>
    <scope>NUCLEOTIDE SEQUENCE [LARGE SCALE GENOMIC DNA]</scope>
    <source>
        <strain evidence="4">ATCC 33500 / DSM 1411 / JCM 8866 / NBRC 14739 / NCIMB 2177 / R-4</strain>
        <strain evidence="1">CGMCC 1.2087</strain>
        <plasmid evidence="4">pHM500</plasmid>
    </source>
</reference>
<keyword evidence="5" id="KW-1185">Reference proteome</keyword>
<dbReference type="InterPro" id="IPR029058">
    <property type="entry name" value="AB_hydrolase_fold"/>
</dbReference>
<accession>I3RAR0</accession>
<dbReference type="AlphaFoldDB" id="I3RAR0"/>
<dbReference type="KEGG" id="hme:HFX_6197"/>
<dbReference type="Proteomes" id="UP000027075">
    <property type="component" value="Plasmid HMPLAS1"/>
</dbReference>
<evidence type="ECO:0000313" key="6">
    <source>
        <dbReference type="Proteomes" id="UP000027075"/>
    </source>
</evidence>
<dbReference type="SUPFAM" id="SSF53474">
    <property type="entry name" value="alpha/beta-Hydrolases"/>
    <property type="match status" value="1"/>
</dbReference>
<reference evidence="1" key="5">
    <citation type="submission" date="2014-05" db="EMBL/GenBank/DDBJ databases">
        <authorList>
            <person name="Wang L."/>
            <person name="Yang H."/>
            <person name="Xiang H."/>
        </authorList>
    </citation>
    <scope>NUCLEOTIDE SEQUENCE</scope>
    <source>
        <strain evidence="1">CGMCC 1.2087</strain>
        <plasmid evidence="1">pHM500</plasmid>
    </source>
</reference>
<evidence type="ECO:0000313" key="4">
    <source>
        <dbReference type="Proteomes" id="UP000006469"/>
    </source>
</evidence>
<protein>
    <submittedName>
        <fullName evidence="2">Alpha/beta hydrolase</fullName>
    </submittedName>
    <submittedName>
        <fullName evidence="1">Hydrolase or acyltransferase of alpha/beta superfamily</fullName>
    </submittedName>
</protein>
<dbReference type="EMBL" id="CP007554">
    <property type="protein sequence ID" value="AHZ24588.1"/>
    <property type="molecule type" value="Genomic_DNA"/>
</dbReference>
<dbReference type="RefSeq" id="WP_004060928.1">
    <property type="nucleotide sequence ID" value="NC_017944.1"/>
</dbReference>
<keyword evidence="1" id="KW-0808">Transferase</keyword>
<geneLocation type="plasmid" evidence="2 6">
    <name>HMPLAS1</name>
</geneLocation>
<evidence type="ECO:0000313" key="5">
    <source>
        <dbReference type="Proteomes" id="UP000011603"/>
    </source>
</evidence>
<dbReference type="GO" id="GO:0016787">
    <property type="term" value="F:hydrolase activity"/>
    <property type="evidence" value="ECO:0007669"/>
    <property type="project" value="UniProtKB-KW"/>
</dbReference>
<keyword evidence="1" id="KW-0614">Plasmid</keyword>
<keyword evidence="1" id="KW-0012">Acyltransferase</keyword>